<keyword evidence="5 8" id="KW-0862">Zinc</keyword>
<keyword evidence="6" id="KW-0560">Oxidoreductase</keyword>
<evidence type="ECO:0000256" key="8">
    <source>
        <dbReference type="RuleBase" id="RU361277"/>
    </source>
</evidence>
<evidence type="ECO:0000256" key="7">
    <source>
        <dbReference type="ARBA" id="ARBA00023027"/>
    </source>
</evidence>
<dbReference type="Gene3D" id="3.90.180.10">
    <property type="entry name" value="Medium-chain alcohol dehydrogenases, catalytic domain"/>
    <property type="match status" value="1"/>
</dbReference>
<organism evidence="11 12">
    <name type="scientific">Talaromyces proteolyticus</name>
    <dbReference type="NCBI Taxonomy" id="1131652"/>
    <lineage>
        <taxon>Eukaryota</taxon>
        <taxon>Fungi</taxon>
        <taxon>Dikarya</taxon>
        <taxon>Ascomycota</taxon>
        <taxon>Pezizomycotina</taxon>
        <taxon>Eurotiomycetes</taxon>
        <taxon>Eurotiomycetidae</taxon>
        <taxon>Eurotiales</taxon>
        <taxon>Trichocomaceae</taxon>
        <taxon>Talaromyces</taxon>
        <taxon>Talaromyces sect. Bacilispori</taxon>
    </lineage>
</organism>
<dbReference type="Pfam" id="PF08240">
    <property type="entry name" value="ADH_N"/>
    <property type="match status" value="1"/>
</dbReference>
<dbReference type="RefSeq" id="XP_046067456.1">
    <property type="nucleotide sequence ID" value="XM_046222282.1"/>
</dbReference>
<comment type="cofactor">
    <cofactor evidence="1 8">
        <name>Zn(2+)</name>
        <dbReference type="ChEBI" id="CHEBI:29105"/>
    </cofactor>
</comment>
<keyword evidence="12" id="KW-1185">Reference proteome</keyword>
<sequence length="399" mass="43392">MSPRTESVGQYLHGAHDFRLESKPLVEPASDEVQVVPRSTSLCGSDLHYYNHYRNGSFVVQEPLCLGHESAGQIVALGSRVAHLNPTLAVGDRVALEVGIPCETCADCQNGRYNICKELRFRSSGSKFPHFQGTLQSSINHPVKWVHKLPEGLDYETGALLEPLAVAIHAVRRANSSRSHKLGNQRTCLIFGAGPVGLLCSVGAKADGFQKVIIADIDQGRLQFALENDFASTIYRVPLKRGQTIEEKLEIAKETAAEIAKLQWPDGNTVGQVDCVFECTGVESCIQSSVYATKSGGRVVFVGMGTPNCTMPVSEILAKEIDLIPTWRYANAYPRAIEIATKSVTGTTLPDIRRLVTHRYEGLESVPAAFQTAGKTKDGIGGLVMKTVVNFSTLKSSRH</sequence>
<dbReference type="InterPro" id="IPR013149">
    <property type="entry name" value="ADH-like_C"/>
</dbReference>
<protein>
    <submittedName>
        <fullName evidence="11">Alcohol dehydrogenase</fullName>
    </submittedName>
</protein>
<proteinExistence type="inferred from homology"/>
<evidence type="ECO:0000256" key="3">
    <source>
        <dbReference type="ARBA" id="ARBA00008072"/>
    </source>
</evidence>
<dbReference type="GO" id="GO:0003939">
    <property type="term" value="F:L-iditol 2-dehydrogenase (NAD+) activity"/>
    <property type="evidence" value="ECO:0007669"/>
    <property type="project" value="TreeGrafter"/>
</dbReference>
<evidence type="ECO:0000259" key="9">
    <source>
        <dbReference type="Pfam" id="PF00107"/>
    </source>
</evidence>
<dbReference type="EMBL" id="JAJTJA010000012">
    <property type="protein sequence ID" value="KAH8691364.1"/>
    <property type="molecule type" value="Genomic_DNA"/>
</dbReference>
<dbReference type="CDD" id="cd05285">
    <property type="entry name" value="sorbitol_DH"/>
    <property type="match status" value="1"/>
</dbReference>
<dbReference type="InterPro" id="IPR045306">
    <property type="entry name" value="SDH-like"/>
</dbReference>
<evidence type="ECO:0000313" key="11">
    <source>
        <dbReference type="EMBL" id="KAH8691364.1"/>
    </source>
</evidence>
<dbReference type="Gene3D" id="3.40.50.720">
    <property type="entry name" value="NAD(P)-binding Rossmann-like Domain"/>
    <property type="match status" value="1"/>
</dbReference>
<evidence type="ECO:0000259" key="10">
    <source>
        <dbReference type="Pfam" id="PF08240"/>
    </source>
</evidence>
<keyword evidence="7" id="KW-0520">NAD</keyword>
<dbReference type="GO" id="GO:0006062">
    <property type="term" value="P:sorbitol catabolic process"/>
    <property type="evidence" value="ECO:0007669"/>
    <property type="project" value="TreeGrafter"/>
</dbReference>
<dbReference type="InterPro" id="IPR011032">
    <property type="entry name" value="GroES-like_sf"/>
</dbReference>
<dbReference type="InterPro" id="IPR036291">
    <property type="entry name" value="NAD(P)-bd_dom_sf"/>
</dbReference>
<comment type="caution">
    <text evidence="11">The sequence shown here is derived from an EMBL/GenBank/DDBJ whole genome shotgun (WGS) entry which is preliminary data.</text>
</comment>
<dbReference type="GO" id="GO:0008270">
    <property type="term" value="F:zinc ion binding"/>
    <property type="evidence" value="ECO:0007669"/>
    <property type="project" value="InterPro"/>
</dbReference>
<dbReference type="InterPro" id="IPR002328">
    <property type="entry name" value="ADH_Zn_CS"/>
</dbReference>
<dbReference type="SUPFAM" id="SSF51735">
    <property type="entry name" value="NAD(P)-binding Rossmann-fold domains"/>
    <property type="match status" value="1"/>
</dbReference>
<dbReference type="PROSITE" id="PS00059">
    <property type="entry name" value="ADH_ZINC"/>
    <property type="match status" value="1"/>
</dbReference>
<dbReference type="PANTHER" id="PTHR43161">
    <property type="entry name" value="SORBITOL DEHYDROGENASE"/>
    <property type="match status" value="1"/>
</dbReference>
<feature type="domain" description="Alcohol dehydrogenase-like N-terminal" evidence="10">
    <location>
        <begin position="30"/>
        <end position="151"/>
    </location>
</feature>
<comment type="pathway">
    <text evidence="2">Carbohydrate degradation.</text>
</comment>
<evidence type="ECO:0000313" key="12">
    <source>
        <dbReference type="Proteomes" id="UP001201262"/>
    </source>
</evidence>
<accession>A0AAD4KG77</accession>
<evidence type="ECO:0000256" key="4">
    <source>
        <dbReference type="ARBA" id="ARBA00022723"/>
    </source>
</evidence>
<name>A0AAD4KG77_9EURO</name>
<dbReference type="SUPFAM" id="SSF50129">
    <property type="entry name" value="GroES-like"/>
    <property type="match status" value="1"/>
</dbReference>
<dbReference type="Proteomes" id="UP001201262">
    <property type="component" value="Unassembled WGS sequence"/>
</dbReference>
<evidence type="ECO:0000256" key="5">
    <source>
        <dbReference type="ARBA" id="ARBA00022833"/>
    </source>
</evidence>
<evidence type="ECO:0000256" key="6">
    <source>
        <dbReference type="ARBA" id="ARBA00023002"/>
    </source>
</evidence>
<gene>
    <name evidence="11" type="ORF">BGW36DRAFT_465124</name>
</gene>
<comment type="similarity">
    <text evidence="3 8">Belongs to the zinc-containing alcohol dehydrogenase family.</text>
</comment>
<dbReference type="Pfam" id="PF00107">
    <property type="entry name" value="ADH_zinc_N"/>
    <property type="match status" value="1"/>
</dbReference>
<dbReference type="InterPro" id="IPR013154">
    <property type="entry name" value="ADH-like_N"/>
</dbReference>
<keyword evidence="4 8" id="KW-0479">Metal-binding</keyword>
<evidence type="ECO:0000256" key="2">
    <source>
        <dbReference type="ARBA" id="ARBA00004921"/>
    </source>
</evidence>
<reference evidence="11" key="1">
    <citation type="submission" date="2021-12" db="EMBL/GenBank/DDBJ databases">
        <title>Convergent genome expansion in fungi linked to evolution of root-endophyte symbiosis.</title>
        <authorList>
            <consortium name="DOE Joint Genome Institute"/>
            <person name="Ke Y.-H."/>
            <person name="Bonito G."/>
            <person name="Liao H.-L."/>
            <person name="Looney B."/>
            <person name="Rojas-Flechas A."/>
            <person name="Nash J."/>
            <person name="Hameed K."/>
            <person name="Schadt C."/>
            <person name="Martin F."/>
            <person name="Crous P.W."/>
            <person name="Miettinen O."/>
            <person name="Magnuson J.K."/>
            <person name="Labbe J."/>
            <person name="Jacobson D."/>
            <person name="Doktycz M.J."/>
            <person name="Veneault-Fourrey C."/>
            <person name="Kuo A."/>
            <person name="Mondo S."/>
            <person name="Calhoun S."/>
            <person name="Riley R."/>
            <person name="Ohm R."/>
            <person name="LaButti K."/>
            <person name="Andreopoulos B."/>
            <person name="Pangilinan J."/>
            <person name="Nolan M."/>
            <person name="Tritt A."/>
            <person name="Clum A."/>
            <person name="Lipzen A."/>
            <person name="Daum C."/>
            <person name="Barry K."/>
            <person name="Grigoriev I.V."/>
            <person name="Vilgalys R."/>
        </authorList>
    </citation>
    <scope>NUCLEOTIDE SEQUENCE</scope>
    <source>
        <strain evidence="11">PMI_201</strain>
    </source>
</reference>
<feature type="domain" description="Alcohol dehydrogenase-like C-terminal" evidence="9">
    <location>
        <begin position="195"/>
        <end position="340"/>
    </location>
</feature>
<dbReference type="GeneID" id="70252569"/>
<dbReference type="PANTHER" id="PTHR43161:SF25">
    <property type="entry name" value="ALCOHOL DEHYDROGENASE, PUTATIVE (AFU_ORTHOLOGUE AFUA_1G14390)-RELATED"/>
    <property type="match status" value="1"/>
</dbReference>
<dbReference type="AlphaFoldDB" id="A0AAD4KG77"/>
<evidence type="ECO:0000256" key="1">
    <source>
        <dbReference type="ARBA" id="ARBA00001947"/>
    </source>
</evidence>